<evidence type="ECO:0000313" key="2">
    <source>
        <dbReference type="EMBL" id="RJP56702.1"/>
    </source>
</evidence>
<keyword evidence="1" id="KW-1133">Transmembrane helix</keyword>
<organism evidence="2 3">
    <name type="scientific">Candidatus Auribacter fodinae</name>
    <dbReference type="NCBI Taxonomy" id="2093366"/>
    <lineage>
        <taxon>Bacteria</taxon>
        <taxon>Pseudomonadati</taxon>
        <taxon>Candidatus Auribacterota</taxon>
        <taxon>Candidatus Auribacteria</taxon>
        <taxon>Candidatus Auribacterales</taxon>
        <taxon>Candidatus Auribacteraceae</taxon>
        <taxon>Candidatus Auribacter</taxon>
    </lineage>
</organism>
<reference evidence="2 3" key="1">
    <citation type="journal article" date="2017" name="ISME J.">
        <title>Energy and carbon metabolisms in a deep terrestrial subsurface fluid microbial community.</title>
        <authorList>
            <person name="Momper L."/>
            <person name="Jungbluth S.P."/>
            <person name="Lee M.D."/>
            <person name="Amend J.P."/>
        </authorList>
    </citation>
    <scope>NUCLEOTIDE SEQUENCE [LARGE SCALE GENOMIC DNA]</scope>
    <source>
        <strain evidence="2">SURF_26</strain>
    </source>
</reference>
<name>A0A3A4QVC5_9BACT</name>
<gene>
    <name evidence="2" type="ORF">C4541_11895</name>
</gene>
<dbReference type="EMBL" id="QZJZ01000092">
    <property type="protein sequence ID" value="RJP56702.1"/>
    <property type="molecule type" value="Genomic_DNA"/>
</dbReference>
<evidence type="ECO:0000313" key="3">
    <source>
        <dbReference type="Proteomes" id="UP000266426"/>
    </source>
</evidence>
<comment type="caution">
    <text evidence="2">The sequence shown here is derived from an EMBL/GenBank/DDBJ whole genome shotgun (WGS) entry which is preliminary data.</text>
</comment>
<accession>A0A3A4QVC5</accession>
<evidence type="ECO:0000256" key="1">
    <source>
        <dbReference type="SAM" id="Phobius"/>
    </source>
</evidence>
<dbReference type="Proteomes" id="UP000266426">
    <property type="component" value="Unassembled WGS sequence"/>
</dbReference>
<keyword evidence="1" id="KW-0472">Membrane</keyword>
<feature type="transmembrane region" description="Helical" evidence="1">
    <location>
        <begin position="20"/>
        <end position="41"/>
    </location>
</feature>
<keyword evidence="1" id="KW-0812">Transmembrane</keyword>
<sequence>MAVMWFFKNSFKKNMEKWIFFGLFALMSIILLFFGINLPYFKNSVYAKKINRTTDDSRITRIDTIIYDELLKVLKQPVSYSKLYVRDAFSPVIDTKTCSSCGKAVATNLDVCPFCSFSFDNDLDGMPNTWEKRYSLNAYDPEDAYSDRDGDSFSNLAEYHEGTNPLDPTSKPEEYNPLGRYRLVRVFKKPLQLLFEGYMQLPDGSYSFVINSGASSKFVKIGEDVDGYVVVDFEKELVAETRRGVEVSNDVSRLRLMSENGDEILLKYHQVTAEKELWAQIEDTESREVFDMQTGDKIGVYTISVITDEGIEVKDDSENTFKLKYERRSQ</sequence>
<dbReference type="AlphaFoldDB" id="A0A3A4QVC5"/>
<protein>
    <submittedName>
        <fullName evidence="2">Uncharacterized protein</fullName>
    </submittedName>
</protein>
<proteinExistence type="predicted"/>